<sequence>MFVSKKKYDLLLTRYELAASRADQLEKLFTEFERSCPSHGNGWSYKCILECREAAQAIAQPGSEDLGMTIDRMAFIDRYLNKLIPVVTRRMPDFERQMWEDALKRRTADIYVPPYRYCQQEGDA</sequence>
<protein>
    <submittedName>
        <fullName evidence="1">Uncharacterized protein</fullName>
    </submittedName>
</protein>
<geneLocation type="plasmid" evidence="2">
    <name>Plasmid1_80k</name>
</geneLocation>
<proteinExistence type="predicted"/>
<keyword evidence="1" id="KW-0614">Plasmid</keyword>
<dbReference type="KEGG" id="yel:LC20_06061"/>
<gene>
    <name evidence="1" type="ORF">LC20_06061</name>
</gene>
<name>A0A7U4GJB3_YEREN</name>
<dbReference type="EMBL" id="CP007449">
    <property type="protein sequence ID" value="AHM76633.2"/>
    <property type="molecule type" value="Genomic_DNA"/>
</dbReference>
<dbReference type="AlphaFoldDB" id="A0A7U4GJB3"/>
<reference evidence="1 2" key="1">
    <citation type="submission" date="2017-11" db="EMBL/GenBank/DDBJ databases">
        <title>The complete genome sequence and comparative genome analysis of Yersinia enterocolitica strain LC20.</title>
        <authorList>
            <person name="Shi G."/>
            <person name="Su M."/>
            <person name="Liang J."/>
            <person name="Gu W."/>
            <person name="Xiao Y."/>
            <person name="Zhang Z."/>
            <person name="Qiu H."/>
            <person name="Duan R."/>
            <person name="Zhang Z."/>
            <person name="Li Y."/>
            <person name="Zhang X."/>
            <person name="Ling Y."/>
            <person name="Song L."/>
            <person name="Chen M."/>
            <person name="Zhao Y."/>
            <person name="Wu J."/>
            <person name="Jing H."/>
            <person name="Xiao J."/>
            <person name="Wang X."/>
        </authorList>
    </citation>
    <scope>NUCLEOTIDE SEQUENCE [LARGE SCALE GENOMIC DNA]</scope>
    <source>
        <strain evidence="1 2">LC20</strain>
        <plasmid evidence="2">Plasmid1_80k</plasmid>
    </source>
</reference>
<evidence type="ECO:0000313" key="2">
    <source>
        <dbReference type="Proteomes" id="UP000230961"/>
    </source>
</evidence>
<accession>A0A7U4GJB3</accession>
<evidence type="ECO:0000313" key="1">
    <source>
        <dbReference type="EMBL" id="AHM76633.2"/>
    </source>
</evidence>
<dbReference type="Proteomes" id="UP000230961">
    <property type="component" value="Plasmid p1_80K"/>
</dbReference>
<organism evidence="1 2">
    <name type="scientific">Yersinia enterocolitica LC20</name>
    <dbReference type="NCBI Taxonomy" id="1443113"/>
    <lineage>
        <taxon>Bacteria</taxon>
        <taxon>Pseudomonadati</taxon>
        <taxon>Pseudomonadota</taxon>
        <taxon>Gammaproteobacteria</taxon>
        <taxon>Enterobacterales</taxon>
        <taxon>Yersiniaceae</taxon>
        <taxon>Yersinia</taxon>
    </lineage>
</organism>